<dbReference type="HOGENOM" id="CLU_100963_1_0_5"/>
<dbReference type="STRING" id="269796.Rru_A2808"/>
<dbReference type="EMBL" id="CP000230">
    <property type="protein sequence ID" value="ABC23605.1"/>
    <property type="molecule type" value="Genomic_DNA"/>
</dbReference>
<evidence type="ECO:0000256" key="3">
    <source>
        <dbReference type="SAM" id="SignalP"/>
    </source>
</evidence>
<proteinExistence type="inferred from homology"/>
<evidence type="ECO:0000256" key="1">
    <source>
        <dbReference type="ARBA" id="ARBA00010013"/>
    </source>
</evidence>
<evidence type="ECO:0000256" key="2">
    <source>
        <dbReference type="ARBA" id="ARBA00022729"/>
    </source>
</evidence>
<dbReference type="KEGG" id="rru:Rru_A2808"/>
<dbReference type="EnsemblBacteria" id="ABC23605">
    <property type="protein sequence ID" value="ABC23605"/>
    <property type="gene ID" value="Rru_A2808"/>
</dbReference>
<name>Q2RQJ0_RHORT</name>
<dbReference type="eggNOG" id="COG3470">
    <property type="taxonomic scope" value="Bacteria"/>
</dbReference>
<dbReference type="InterPro" id="IPR038482">
    <property type="entry name" value="Tp34-type_sf"/>
</dbReference>
<keyword evidence="5" id="KW-1185">Reference proteome</keyword>
<dbReference type="PIRSF" id="PIRSF017018">
    <property type="entry name" value="Tp34"/>
    <property type="match status" value="1"/>
</dbReference>
<reference evidence="4 5" key="1">
    <citation type="journal article" date="2011" name="Stand. Genomic Sci.">
        <title>Complete genome sequence of Rhodospirillum rubrum type strain (S1).</title>
        <authorList>
            <person name="Munk A.C."/>
            <person name="Copeland A."/>
            <person name="Lucas S."/>
            <person name="Lapidus A."/>
            <person name="Del Rio T.G."/>
            <person name="Barry K."/>
            <person name="Detter J.C."/>
            <person name="Hammon N."/>
            <person name="Israni S."/>
            <person name="Pitluck S."/>
            <person name="Brettin T."/>
            <person name="Bruce D."/>
            <person name="Han C."/>
            <person name="Tapia R."/>
            <person name="Gilna P."/>
            <person name="Schmutz J."/>
            <person name="Larimer F."/>
            <person name="Land M."/>
            <person name="Kyrpides N.C."/>
            <person name="Mavromatis K."/>
            <person name="Richardson P."/>
            <person name="Rohde M."/>
            <person name="Goker M."/>
            <person name="Klenk H.P."/>
            <person name="Zhang Y."/>
            <person name="Roberts G.P."/>
            <person name="Reslewic S."/>
            <person name="Schwartz D.C."/>
        </authorList>
    </citation>
    <scope>NUCLEOTIDE SEQUENCE [LARGE SCALE GENOMIC DNA]</scope>
    <source>
        <strain evidence="5">ATCC 11170 / ATH 1.1.1 / DSM 467 / LMG 4362 / NCIMB 8255 / S1</strain>
    </source>
</reference>
<gene>
    <name evidence="4" type="ordered locus">Rru_A2808</name>
</gene>
<dbReference type="Gene3D" id="2.60.40.2480">
    <property type="entry name" value="Periplasmic metal-binding protein Tp34-type"/>
    <property type="match status" value="1"/>
</dbReference>
<dbReference type="RefSeq" id="WP_011390618.1">
    <property type="nucleotide sequence ID" value="NC_007643.1"/>
</dbReference>
<comment type="similarity">
    <text evidence="1">Belongs to the UPF0423 family.</text>
</comment>
<dbReference type="Proteomes" id="UP000001929">
    <property type="component" value="Chromosome"/>
</dbReference>
<feature type="chain" id="PRO_5004214936" evidence="3">
    <location>
        <begin position="24"/>
        <end position="176"/>
    </location>
</feature>
<dbReference type="Pfam" id="PF10634">
    <property type="entry name" value="Iron_transport"/>
    <property type="match status" value="1"/>
</dbReference>
<dbReference type="AlphaFoldDB" id="Q2RQJ0"/>
<organism evidence="4 5">
    <name type="scientific">Rhodospirillum rubrum (strain ATCC 11170 / ATH 1.1.1 / DSM 467 / LMG 4362 / NCIMB 8255 / S1)</name>
    <dbReference type="NCBI Taxonomy" id="269796"/>
    <lineage>
        <taxon>Bacteria</taxon>
        <taxon>Pseudomonadati</taxon>
        <taxon>Pseudomonadota</taxon>
        <taxon>Alphaproteobacteria</taxon>
        <taxon>Rhodospirillales</taxon>
        <taxon>Rhodospirillaceae</taxon>
        <taxon>Rhodospirillum</taxon>
    </lineage>
</organism>
<feature type="signal peptide" evidence="3">
    <location>
        <begin position="1"/>
        <end position="23"/>
    </location>
</feature>
<dbReference type="InterPro" id="IPR018470">
    <property type="entry name" value="Metal-bd_Tp34-typ"/>
</dbReference>
<dbReference type="PATRIC" id="fig|269796.9.peg.2914"/>
<accession>Q2RQJ0</accession>
<sequence>MKTLVSLAAAAALTLGVAASANAEEFQEFPIGEAKTINTLEVAAVYLKPIDMEPRGIDLPASQADIHLEADIHAAEANPNGFGAGEWVPYLTVSYRLENQDTGKVLTGNLMPMVAVDGPHYGANIKMPGTGNYKLSYNIDPPSRQGFGRHTDKASGVGPWFQSFAVDYEFKYVPLK</sequence>
<evidence type="ECO:0000313" key="5">
    <source>
        <dbReference type="Proteomes" id="UP000001929"/>
    </source>
</evidence>
<protein>
    <submittedName>
        <fullName evidence="4">Periplasmic protein-probably involved in high-affinity Fe2+ transport</fullName>
    </submittedName>
</protein>
<keyword evidence="2 3" id="KW-0732">Signal</keyword>
<evidence type="ECO:0000313" key="4">
    <source>
        <dbReference type="EMBL" id="ABC23605.1"/>
    </source>
</evidence>